<proteinExistence type="predicted"/>
<feature type="compositionally biased region" description="Polar residues" evidence="2">
    <location>
        <begin position="122"/>
        <end position="133"/>
    </location>
</feature>
<gene>
    <name evidence="3" type="ORF">BT62DRAFT_1006781</name>
</gene>
<dbReference type="RefSeq" id="XP_043039254.1">
    <property type="nucleotide sequence ID" value="XM_043177276.1"/>
</dbReference>
<comment type="caution">
    <text evidence="3">The sequence shown here is derived from an EMBL/GenBank/DDBJ whole genome shotgun (WGS) entry which is preliminary data.</text>
</comment>
<evidence type="ECO:0000256" key="1">
    <source>
        <dbReference type="SAM" id="Coils"/>
    </source>
</evidence>
<feature type="coiled-coil region" evidence="1">
    <location>
        <begin position="178"/>
        <end position="205"/>
    </location>
</feature>
<accession>A0A9P7VTE8</accession>
<feature type="coiled-coil region" evidence="1">
    <location>
        <begin position="41"/>
        <end position="91"/>
    </location>
</feature>
<name>A0A9P7VTE8_9AGAR</name>
<keyword evidence="1" id="KW-0175">Coiled coil</keyword>
<dbReference type="EMBL" id="MU250536">
    <property type="protein sequence ID" value="KAG7445754.1"/>
    <property type="molecule type" value="Genomic_DNA"/>
</dbReference>
<reference evidence="3" key="1">
    <citation type="submission" date="2020-11" db="EMBL/GenBank/DDBJ databases">
        <title>Adaptations for nitrogen fixation in a non-lichenized fungal sporocarp promotes dispersal by wood-feeding termites.</title>
        <authorList>
            <consortium name="DOE Joint Genome Institute"/>
            <person name="Koch R.A."/>
            <person name="Yoon G."/>
            <person name="Arayal U."/>
            <person name="Lail K."/>
            <person name="Amirebrahimi M."/>
            <person name="Labutti K."/>
            <person name="Lipzen A."/>
            <person name="Riley R."/>
            <person name="Barry K."/>
            <person name="Henrissat B."/>
            <person name="Grigoriev I.V."/>
            <person name="Herr J.R."/>
            <person name="Aime M.C."/>
        </authorList>
    </citation>
    <scope>NUCLEOTIDE SEQUENCE</scope>
    <source>
        <strain evidence="3">MCA 3950</strain>
    </source>
</reference>
<feature type="region of interest" description="Disordered" evidence="2">
    <location>
        <begin position="122"/>
        <end position="156"/>
    </location>
</feature>
<keyword evidence="4" id="KW-1185">Reference proteome</keyword>
<evidence type="ECO:0000313" key="3">
    <source>
        <dbReference type="EMBL" id="KAG7445754.1"/>
    </source>
</evidence>
<organism evidence="3 4">
    <name type="scientific">Guyanagaster necrorhizus</name>
    <dbReference type="NCBI Taxonomy" id="856835"/>
    <lineage>
        <taxon>Eukaryota</taxon>
        <taxon>Fungi</taxon>
        <taxon>Dikarya</taxon>
        <taxon>Basidiomycota</taxon>
        <taxon>Agaricomycotina</taxon>
        <taxon>Agaricomycetes</taxon>
        <taxon>Agaricomycetidae</taxon>
        <taxon>Agaricales</taxon>
        <taxon>Marasmiineae</taxon>
        <taxon>Physalacriaceae</taxon>
        <taxon>Guyanagaster</taxon>
    </lineage>
</organism>
<evidence type="ECO:0000313" key="4">
    <source>
        <dbReference type="Proteomes" id="UP000812287"/>
    </source>
</evidence>
<protein>
    <submittedName>
        <fullName evidence="3">Uncharacterized protein</fullName>
    </submittedName>
</protein>
<dbReference type="OrthoDB" id="3363533at2759"/>
<sequence length="211" mass="23993">MIRRSQTVRNQPRPSLALISDDLGTLREGDESNEDILRKQLIEKDRECDRLQTQVQQLQAQLAQRPSLETVQELKKDHKNLELLLQGTQRENERCMADIERGKTREKMLERELARLAGDNWQSSLDITPSPATFQPRATLHGHRHSPAPAASDASGDTDNAALLARLDQIRLTVLGMEQRALLREEKLNKNIEIAEAEARKYEDISKSLSV</sequence>
<dbReference type="Proteomes" id="UP000812287">
    <property type="component" value="Unassembled WGS sequence"/>
</dbReference>
<dbReference type="AlphaFoldDB" id="A0A9P7VTE8"/>
<evidence type="ECO:0000256" key="2">
    <source>
        <dbReference type="SAM" id="MobiDB-lite"/>
    </source>
</evidence>
<dbReference type="GeneID" id="66099563"/>